<dbReference type="EMBL" id="CAMAPF010000268">
    <property type="protein sequence ID" value="CAH9116203.1"/>
    <property type="molecule type" value="Genomic_DNA"/>
</dbReference>
<proteinExistence type="predicted"/>
<sequence length="223" mass="25257">MLWKCKMDQQIAVSYKAREYGATTESKTPSVLGVTKSITMQEESGPPSSEASKICGSKRTIPDRPVSSSNSGNRHLVYVRRRPEMQMKESSVGVPETIEIPKPSVVSSSSSSEKCNTFSSNFGNAHSLDTTKRAKLKQWEERCCQLQNVLNSLDQSKQEDYIQMLRSLSSVELSKHAVELEKRSIQLAFEEGNPNTYVCFLSRPYFFLLFLLRSLPDPKIFWE</sequence>
<organism evidence="2 3">
    <name type="scientific">Cuscuta epithymum</name>
    <dbReference type="NCBI Taxonomy" id="186058"/>
    <lineage>
        <taxon>Eukaryota</taxon>
        <taxon>Viridiplantae</taxon>
        <taxon>Streptophyta</taxon>
        <taxon>Embryophyta</taxon>
        <taxon>Tracheophyta</taxon>
        <taxon>Spermatophyta</taxon>
        <taxon>Magnoliopsida</taxon>
        <taxon>eudicotyledons</taxon>
        <taxon>Gunneridae</taxon>
        <taxon>Pentapetalae</taxon>
        <taxon>asterids</taxon>
        <taxon>lamiids</taxon>
        <taxon>Solanales</taxon>
        <taxon>Convolvulaceae</taxon>
        <taxon>Cuscuteae</taxon>
        <taxon>Cuscuta</taxon>
        <taxon>Cuscuta subgen. Cuscuta</taxon>
    </lineage>
</organism>
<keyword evidence="3" id="KW-1185">Reference proteome</keyword>
<protein>
    <submittedName>
        <fullName evidence="2">Uncharacterized protein</fullName>
    </submittedName>
</protein>
<feature type="region of interest" description="Disordered" evidence="1">
    <location>
        <begin position="40"/>
        <end position="74"/>
    </location>
</feature>
<gene>
    <name evidence="2" type="ORF">CEPIT_LOCUS21419</name>
</gene>
<name>A0AAV0E976_9ASTE</name>
<reference evidence="2" key="1">
    <citation type="submission" date="2022-07" db="EMBL/GenBank/DDBJ databases">
        <authorList>
            <person name="Macas J."/>
            <person name="Novak P."/>
            <person name="Neumann P."/>
        </authorList>
    </citation>
    <scope>NUCLEOTIDE SEQUENCE</scope>
</reference>
<evidence type="ECO:0000256" key="1">
    <source>
        <dbReference type="SAM" id="MobiDB-lite"/>
    </source>
</evidence>
<dbReference type="PANTHER" id="PTHR34555">
    <property type="entry name" value="INTEGRAL MEMBRANE HEMOLYSIN-III-LIKE PROTEIN"/>
    <property type="match status" value="1"/>
</dbReference>
<dbReference type="Proteomes" id="UP001152523">
    <property type="component" value="Unassembled WGS sequence"/>
</dbReference>
<accession>A0AAV0E976</accession>
<evidence type="ECO:0000313" key="2">
    <source>
        <dbReference type="EMBL" id="CAH9116203.1"/>
    </source>
</evidence>
<dbReference type="PANTHER" id="PTHR34555:SF1">
    <property type="entry name" value="INTEGRAL MEMBRANE HEMOLYSIN-III-LIKE PROTEIN"/>
    <property type="match status" value="1"/>
</dbReference>
<comment type="caution">
    <text evidence="2">The sequence shown here is derived from an EMBL/GenBank/DDBJ whole genome shotgun (WGS) entry which is preliminary data.</text>
</comment>
<feature type="compositionally biased region" description="Polar residues" evidence="1">
    <location>
        <begin position="40"/>
        <end position="51"/>
    </location>
</feature>
<evidence type="ECO:0000313" key="3">
    <source>
        <dbReference type="Proteomes" id="UP001152523"/>
    </source>
</evidence>
<dbReference type="AlphaFoldDB" id="A0AAV0E976"/>